<dbReference type="AlphaFoldDB" id="A0A0C3NCE9"/>
<name>A0A0C3NCE9_PHLG1</name>
<feature type="compositionally biased region" description="Polar residues" evidence="1">
    <location>
        <begin position="27"/>
        <end position="46"/>
    </location>
</feature>
<protein>
    <submittedName>
        <fullName evidence="2">Uncharacterized protein</fullName>
    </submittedName>
</protein>
<keyword evidence="3" id="KW-1185">Reference proteome</keyword>
<dbReference type="EMBL" id="KN840694">
    <property type="protein sequence ID" value="KIP02189.1"/>
    <property type="molecule type" value="Genomic_DNA"/>
</dbReference>
<feature type="region of interest" description="Disordered" evidence="1">
    <location>
        <begin position="1"/>
        <end position="47"/>
    </location>
</feature>
<reference evidence="2 3" key="1">
    <citation type="journal article" date="2014" name="PLoS Genet.">
        <title>Analysis of the Phlebiopsis gigantea genome, transcriptome and secretome provides insight into its pioneer colonization strategies of wood.</title>
        <authorList>
            <person name="Hori C."/>
            <person name="Ishida T."/>
            <person name="Igarashi K."/>
            <person name="Samejima M."/>
            <person name="Suzuki H."/>
            <person name="Master E."/>
            <person name="Ferreira P."/>
            <person name="Ruiz-Duenas F.J."/>
            <person name="Held B."/>
            <person name="Canessa P."/>
            <person name="Larrondo L.F."/>
            <person name="Schmoll M."/>
            <person name="Druzhinina I.S."/>
            <person name="Kubicek C.P."/>
            <person name="Gaskell J.A."/>
            <person name="Kersten P."/>
            <person name="St John F."/>
            <person name="Glasner J."/>
            <person name="Sabat G."/>
            <person name="Splinter BonDurant S."/>
            <person name="Syed K."/>
            <person name="Yadav J."/>
            <person name="Mgbeahuruike A.C."/>
            <person name="Kovalchuk A."/>
            <person name="Asiegbu F.O."/>
            <person name="Lackner G."/>
            <person name="Hoffmeister D."/>
            <person name="Rencoret J."/>
            <person name="Gutierrez A."/>
            <person name="Sun H."/>
            <person name="Lindquist E."/>
            <person name="Barry K."/>
            <person name="Riley R."/>
            <person name="Grigoriev I.V."/>
            <person name="Henrissat B."/>
            <person name="Kues U."/>
            <person name="Berka R.M."/>
            <person name="Martinez A.T."/>
            <person name="Covert S.F."/>
            <person name="Blanchette R.A."/>
            <person name="Cullen D."/>
        </authorList>
    </citation>
    <scope>NUCLEOTIDE SEQUENCE [LARGE SCALE GENOMIC DNA]</scope>
    <source>
        <strain evidence="2 3">11061_1 CR5-6</strain>
    </source>
</reference>
<proteinExistence type="predicted"/>
<evidence type="ECO:0000256" key="1">
    <source>
        <dbReference type="SAM" id="MobiDB-lite"/>
    </source>
</evidence>
<gene>
    <name evidence="2" type="ORF">PHLGIDRAFT_20507</name>
</gene>
<dbReference type="HOGENOM" id="CLU_2813257_0_0_1"/>
<evidence type="ECO:0000313" key="3">
    <source>
        <dbReference type="Proteomes" id="UP000053257"/>
    </source>
</evidence>
<sequence length="67" mass="7309">MLVYSASEAEDSTPPHTPPASHEELPETSTKGSDGATTPTSQSTSVEKLHMLTPLVTMDWDEEIDFF</sequence>
<accession>A0A0C3NCE9</accession>
<dbReference type="Proteomes" id="UP000053257">
    <property type="component" value="Unassembled WGS sequence"/>
</dbReference>
<evidence type="ECO:0000313" key="2">
    <source>
        <dbReference type="EMBL" id="KIP02189.1"/>
    </source>
</evidence>
<organism evidence="2 3">
    <name type="scientific">Phlebiopsis gigantea (strain 11061_1 CR5-6)</name>
    <name type="common">White-rot fungus</name>
    <name type="synonym">Peniophora gigantea</name>
    <dbReference type="NCBI Taxonomy" id="745531"/>
    <lineage>
        <taxon>Eukaryota</taxon>
        <taxon>Fungi</taxon>
        <taxon>Dikarya</taxon>
        <taxon>Basidiomycota</taxon>
        <taxon>Agaricomycotina</taxon>
        <taxon>Agaricomycetes</taxon>
        <taxon>Polyporales</taxon>
        <taxon>Phanerochaetaceae</taxon>
        <taxon>Phlebiopsis</taxon>
    </lineage>
</organism>